<gene>
    <name evidence="3" type="ORF">H0264_08320</name>
</gene>
<evidence type="ECO:0008006" key="5">
    <source>
        <dbReference type="Google" id="ProtNLM"/>
    </source>
</evidence>
<dbReference type="RefSeq" id="WP_181583430.1">
    <property type="nucleotide sequence ID" value="NZ_CP059399.1"/>
</dbReference>
<organism evidence="3 4">
    <name type="scientific">Nocardia huaxiensis</name>
    <dbReference type="NCBI Taxonomy" id="2755382"/>
    <lineage>
        <taxon>Bacteria</taxon>
        <taxon>Bacillati</taxon>
        <taxon>Actinomycetota</taxon>
        <taxon>Actinomycetes</taxon>
        <taxon>Mycobacteriales</taxon>
        <taxon>Nocardiaceae</taxon>
        <taxon>Nocardia</taxon>
    </lineage>
</organism>
<evidence type="ECO:0000313" key="4">
    <source>
        <dbReference type="Proteomes" id="UP000515512"/>
    </source>
</evidence>
<dbReference type="AlphaFoldDB" id="A0A7D6ZFD0"/>
<dbReference type="EMBL" id="CP059399">
    <property type="protein sequence ID" value="QLY32258.1"/>
    <property type="molecule type" value="Genomic_DNA"/>
</dbReference>
<proteinExistence type="predicted"/>
<feature type="chain" id="PRO_5027669273" description="Ig-like domain-containing protein" evidence="2">
    <location>
        <begin position="36"/>
        <end position="190"/>
    </location>
</feature>
<feature type="region of interest" description="Disordered" evidence="1">
    <location>
        <begin position="119"/>
        <end position="190"/>
    </location>
</feature>
<protein>
    <recommendedName>
        <fullName evidence="5">Ig-like domain-containing protein</fullName>
    </recommendedName>
</protein>
<keyword evidence="4" id="KW-1185">Reference proteome</keyword>
<evidence type="ECO:0000313" key="3">
    <source>
        <dbReference type="EMBL" id="QLY32258.1"/>
    </source>
</evidence>
<feature type="signal peptide" evidence="2">
    <location>
        <begin position="1"/>
        <end position="35"/>
    </location>
</feature>
<reference evidence="3 4" key="1">
    <citation type="submission" date="2020-07" db="EMBL/GenBank/DDBJ databases">
        <authorList>
            <person name="Zhuang K."/>
            <person name="Ran Y."/>
        </authorList>
    </citation>
    <scope>NUCLEOTIDE SEQUENCE [LARGE SCALE GENOMIC DNA]</scope>
    <source>
        <strain evidence="3 4">WCH-YHL-001</strain>
    </source>
</reference>
<evidence type="ECO:0000256" key="1">
    <source>
        <dbReference type="SAM" id="MobiDB-lite"/>
    </source>
</evidence>
<name>A0A7D6ZFD0_9NOCA</name>
<feature type="compositionally biased region" description="Gly residues" evidence="1">
    <location>
        <begin position="161"/>
        <end position="176"/>
    </location>
</feature>
<evidence type="ECO:0000256" key="2">
    <source>
        <dbReference type="SAM" id="SignalP"/>
    </source>
</evidence>
<keyword evidence="2" id="KW-0732">Signal</keyword>
<dbReference type="Proteomes" id="UP000515512">
    <property type="component" value="Chromosome"/>
</dbReference>
<feature type="compositionally biased region" description="Low complexity" evidence="1">
    <location>
        <begin position="143"/>
        <end position="160"/>
    </location>
</feature>
<accession>A0A7D6ZFD0</accession>
<sequence length="190" mass="18589">MRITKSGRRIGAGLAGLTVAGATAVVIATSPTASATVDAVTVTGAADYKVGQTYTLSADLSGASVGLLVYWSDNGESLTPVGKVPWPVGHASLDWTPRSAGQHILTAAQGDSTKSIVVTVTDDSNPPTTNPTTPPTTTPPTTVPTTTPETTAPATTSPSTGGSGSSGSGSGSGSSSGSGLLRGLFSGSSR</sequence>
<dbReference type="KEGG" id="nhu:H0264_08320"/>
<feature type="compositionally biased region" description="Pro residues" evidence="1">
    <location>
        <begin position="128"/>
        <end position="142"/>
    </location>
</feature>